<feature type="compositionally biased region" description="Pro residues" evidence="1">
    <location>
        <begin position="621"/>
        <end position="632"/>
    </location>
</feature>
<feature type="compositionally biased region" description="Basic and acidic residues" evidence="1">
    <location>
        <begin position="202"/>
        <end position="211"/>
    </location>
</feature>
<gene>
    <name evidence="3" type="ORF">CAEBREN_17713</name>
</gene>
<feature type="region of interest" description="Disordered" evidence="1">
    <location>
        <begin position="691"/>
        <end position="758"/>
    </location>
</feature>
<feature type="domain" description="C2H2-type" evidence="2">
    <location>
        <begin position="31"/>
        <end position="52"/>
    </location>
</feature>
<proteinExistence type="predicted"/>
<organism evidence="4">
    <name type="scientific">Caenorhabditis brenneri</name>
    <name type="common">Nematode worm</name>
    <dbReference type="NCBI Taxonomy" id="135651"/>
    <lineage>
        <taxon>Eukaryota</taxon>
        <taxon>Metazoa</taxon>
        <taxon>Ecdysozoa</taxon>
        <taxon>Nematoda</taxon>
        <taxon>Chromadorea</taxon>
        <taxon>Rhabditida</taxon>
        <taxon>Rhabditina</taxon>
        <taxon>Rhabditomorpha</taxon>
        <taxon>Rhabditoidea</taxon>
        <taxon>Rhabditidae</taxon>
        <taxon>Peloderinae</taxon>
        <taxon>Caenorhabditis</taxon>
    </lineage>
</organism>
<feature type="compositionally biased region" description="Polar residues" evidence="1">
    <location>
        <begin position="142"/>
        <end position="155"/>
    </location>
</feature>
<dbReference type="EMBL" id="GL379789">
    <property type="protein sequence ID" value="EGT45715.1"/>
    <property type="molecule type" value="Genomic_DNA"/>
</dbReference>
<dbReference type="PROSITE" id="PS00028">
    <property type="entry name" value="ZINC_FINGER_C2H2_1"/>
    <property type="match status" value="1"/>
</dbReference>
<dbReference type="HOGENOM" id="CLU_304237_0_0_1"/>
<dbReference type="InterPro" id="IPR013087">
    <property type="entry name" value="Znf_C2H2_type"/>
</dbReference>
<dbReference type="AlphaFoldDB" id="G0MBY1"/>
<accession>G0MBY1</accession>
<evidence type="ECO:0000313" key="3">
    <source>
        <dbReference type="EMBL" id="EGT45715.1"/>
    </source>
</evidence>
<feature type="compositionally biased region" description="Basic and acidic residues" evidence="1">
    <location>
        <begin position="805"/>
        <end position="822"/>
    </location>
</feature>
<name>G0MBY1_CAEBE</name>
<dbReference type="InParanoid" id="G0MBY1"/>
<feature type="compositionally biased region" description="Basic and acidic residues" evidence="1">
    <location>
        <begin position="787"/>
        <end position="798"/>
    </location>
</feature>
<evidence type="ECO:0000259" key="2">
    <source>
        <dbReference type="PROSITE" id="PS00028"/>
    </source>
</evidence>
<feature type="region of interest" description="Disordered" evidence="1">
    <location>
        <begin position="371"/>
        <end position="679"/>
    </location>
</feature>
<feature type="region of interest" description="Disordered" evidence="1">
    <location>
        <begin position="777"/>
        <end position="861"/>
    </location>
</feature>
<feature type="compositionally biased region" description="Pro residues" evidence="1">
    <location>
        <begin position="647"/>
        <end position="660"/>
    </location>
</feature>
<evidence type="ECO:0000313" key="4">
    <source>
        <dbReference type="Proteomes" id="UP000008068"/>
    </source>
</evidence>
<feature type="compositionally biased region" description="Low complexity" evidence="1">
    <location>
        <begin position="156"/>
        <end position="166"/>
    </location>
</feature>
<keyword evidence="4" id="KW-1185">Reference proteome</keyword>
<feature type="compositionally biased region" description="Basic and acidic residues" evidence="1">
    <location>
        <begin position="371"/>
        <end position="380"/>
    </location>
</feature>
<evidence type="ECO:0000256" key="1">
    <source>
        <dbReference type="SAM" id="MobiDB-lite"/>
    </source>
</evidence>
<feature type="compositionally biased region" description="Polar residues" evidence="1">
    <location>
        <begin position="309"/>
        <end position="318"/>
    </location>
</feature>
<feature type="compositionally biased region" description="Polar residues" evidence="1">
    <location>
        <begin position="117"/>
        <end position="133"/>
    </location>
</feature>
<protein>
    <recommendedName>
        <fullName evidence="2">C2H2-type domain-containing protein</fullName>
    </recommendedName>
</protein>
<reference evidence="4" key="1">
    <citation type="submission" date="2011-07" db="EMBL/GenBank/DDBJ databases">
        <authorList>
            <consortium name="Caenorhabditis brenneri Sequencing and Analysis Consortium"/>
            <person name="Wilson R.K."/>
        </authorList>
    </citation>
    <scope>NUCLEOTIDE SEQUENCE [LARGE SCALE GENOMIC DNA]</scope>
    <source>
        <strain evidence="4">PB2801</strain>
    </source>
</reference>
<sequence>MIARGIDRNLRMKDRCEMEDSLKLGCYTMRCYKCNTSFVSMEVYKEHKDWCHPTPSDVEAYQTPDKLHAIHENCHRHFVVPATKKEIADGRGVVQWHLYQNGHQQIQELHDFQKAHPNQVNSSGYQGYNNPYGASNGPHPRNSASGASYNPYQHQRNWNPRNYNGGWNRGGWNHRGRNRGGRGGVSFHSRGASWRPLVSNQDGEKENDQNREQPSTPTRPARPPTPFTSPGELAPLQIVSPPDTPTQASETGGFPLVEDPQEMPQSPVDEVEVEETAPKNLAPQSAEPFLPSPTATEPVDAIPLPSEVQAATPTADSEAQSEELSAPAEQHQDVAMIAQALPTSEIPLPPSVVKLAPLPSPMEADLGVQPEELHKQHHQDVALIEPQSSDASLPLSLEVIPPQSPPAAEPAGQDALSAHETSSPQPVAEVVLPSPTGSAAGLAAVQLEEQPVPTEQEAPRAPETPLSSLAPPPSPLPASLTVQTEQDALFVPPSPSPAASLAVLPEEQSAPDEPVVQMIAQAPLPPQAGNVPVPQPRDQSDEDDVIFVCEVKKGKAPRPSPAANLAVRPEEQQAPDEQAVQVIAQTPPPPQAGNVPEPQPRDQSEDDDVIFLCEVKKNNAPRPPLPPPPPAPKIHSPHVVIDLGPLPELPAPPMPLPMPSPNENLPSPTAKNGPPAWLRCNKWSDLKEKLSPELEAQLTPDQRRGYIGSLWTEHPEPAQSPPGLHDGSQLGHSPEISEAPAPSHPVQQKSSGSYPDYQHCDFIGQVRIEIDADGKVQVLGEFSQDESQGRQESGEQGHHGAQTPKRYEDPDRQLTPTPDRRSSQNTHTPSYRDTLGSPVLSSPEGSPPAPVSSKPRGSKSVSFSEPLVQCCYLLLKSQEVEYRQFIAKKTEKRVSTSSIPSVPPPVKKVATVPPAKIPAKAPVKAPVPNGNIFDSILDVMSSPQGPTILGVERKELAPAKVKGPNFMAKKGFTFGKK</sequence>
<feature type="region of interest" description="Disordered" evidence="1">
    <location>
        <begin position="117"/>
        <end position="330"/>
    </location>
</feature>
<dbReference type="Proteomes" id="UP000008068">
    <property type="component" value="Unassembled WGS sequence"/>
</dbReference>